<keyword evidence="3" id="KW-0378">Hydrolase</keyword>
<dbReference type="Pfam" id="PF13354">
    <property type="entry name" value="Beta-lactamase2"/>
    <property type="match status" value="1"/>
</dbReference>
<dbReference type="EMBL" id="CP032332">
    <property type="protein sequence ID" value="QCO05422.1"/>
    <property type="molecule type" value="Genomic_DNA"/>
</dbReference>
<dbReference type="InterPro" id="IPR012338">
    <property type="entry name" value="Beta-lactam/transpept-like"/>
</dbReference>
<feature type="domain" description="Beta-lactamase class A catalytic" evidence="2">
    <location>
        <begin position="109"/>
        <end position="204"/>
    </location>
</feature>
<evidence type="ECO:0000313" key="4">
    <source>
        <dbReference type="Proteomes" id="UP000298596"/>
    </source>
</evidence>
<dbReference type="SUPFAM" id="SSF56601">
    <property type="entry name" value="beta-lactamase/transpeptidase-like"/>
    <property type="match status" value="1"/>
</dbReference>
<dbReference type="Gene3D" id="3.40.710.10">
    <property type="entry name" value="DD-peptidase/beta-lactamase superfamily"/>
    <property type="match status" value="1"/>
</dbReference>
<name>A0A4D8QI48_AZOBR</name>
<keyword evidence="3" id="KW-0614">Plasmid</keyword>
<accession>A0A4D8QI48</accession>
<geneLocation type="plasmid" evidence="3">
    <name>p2</name>
</geneLocation>
<proteinExistence type="predicted"/>
<evidence type="ECO:0000256" key="1">
    <source>
        <dbReference type="ARBA" id="ARBA00001526"/>
    </source>
</evidence>
<dbReference type="PANTHER" id="PTHR35333:SF5">
    <property type="entry name" value="CONSERVED LIPOPROTEIN LPQF-RELATED"/>
    <property type="match status" value="1"/>
</dbReference>
<dbReference type="GO" id="GO:0030655">
    <property type="term" value="P:beta-lactam antibiotic catabolic process"/>
    <property type="evidence" value="ECO:0007669"/>
    <property type="project" value="InterPro"/>
</dbReference>
<organism evidence="3 4">
    <name type="scientific">Azospirillum brasilense</name>
    <dbReference type="NCBI Taxonomy" id="192"/>
    <lineage>
        <taxon>Bacteria</taxon>
        <taxon>Pseudomonadati</taxon>
        <taxon>Pseudomonadota</taxon>
        <taxon>Alphaproteobacteria</taxon>
        <taxon>Rhodospirillales</taxon>
        <taxon>Azospirillaceae</taxon>
        <taxon>Azospirillum</taxon>
    </lineage>
</organism>
<dbReference type="AlphaFoldDB" id="A0A4D8QI48"/>
<dbReference type="PANTHER" id="PTHR35333">
    <property type="entry name" value="BETA-LACTAMASE"/>
    <property type="match status" value="1"/>
</dbReference>
<comment type="catalytic activity">
    <reaction evidence="1">
        <text>a beta-lactam + H2O = a substituted beta-amino acid</text>
        <dbReference type="Rhea" id="RHEA:20401"/>
        <dbReference type="ChEBI" id="CHEBI:15377"/>
        <dbReference type="ChEBI" id="CHEBI:35627"/>
        <dbReference type="ChEBI" id="CHEBI:140347"/>
        <dbReference type="EC" id="3.5.2.6"/>
    </reaction>
</comment>
<dbReference type="GO" id="GO:0008800">
    <property type="term" value="F:beta-lactamase activity"/>
    <property type="evidence" value="ECO:0007669"/>
    <property type="project" value="UniProtKB-EC"/>
</dbReference>
<sequence length="365" mass="38478">MGRLFVGPSLESGWFAPSFLSVVGVDQVTALVSGLKGDFGGLVAVHEHAQSGRVELERAEVPFTVTLDGTGRIAGLFFGPPQPTHGDPAALAERIASAVGESAVLLLVDGKELASRNAGAPMAVGSAVKLVVLKAYEEAIRDGTLTRDRVIPLDAADRSLPTGVLQRLAPGTPVTVETLAALMIQQSDNTATDALIRLLGPAAMELLSPRNTPFLTTGALFRLAAKGAEAKRTAYGAGTPEERRVILDELAGVSLPSPSDLLPRATWRDAEWYLTAREQCGLLLELRDAPALNGSPEPLVAVEGWRWTGYKGGSEFGVLNLSAAGITADGRPVCAVLTANGDRPQPEDRLARLFSTLFRSAEKSR</sequence>
<dbReference type="Proteomes" id="UP000298596">
    <property type="component" value="Plasmid p2"/>
</dbReference>
<reference evidence="3 4" key="1">
    <citation type="submission" date="2018-09" db="EMBL/GenBank/DDBJ databases">
        <title>Whole genome based analysis of evolution and adaptive divergence in Indian and Brazilian strains of Azospirillum brasilense.</title>
        <authorList>
            <person name="Singh C."/>
            <person name="Tripathi A.K."/>
        </authorList>
    </citation>
    <scope>NUCLEOTIDE SEQUENCE [LARGE SCALE GENOMIC DNA]</scope>
    <source>
        <strain evidence="3 4">MTCC4036</strain>
        <plasmid evidence="3 4">p2</plasmid>
    </source>
</reference>
<protein>
    <submittedName>
        <fullName evidence="3">Serine hydrolase</fullName>
    </submittedName>
</protein>
<dbReference type="InterPro" id="IPR045155">
    <property type="entry name" value="Beta-lactam_cat"/>
</dbReference>
<gene>
    <name evidence="3" type="ORF">D3867_26090</name>
</gene>
<evidence type="ECO:0000313" key="3">
    <source>
        <dbReference type="EMBL" id="QCO05422.1"/>
    </source>
</evidence>
<dbReference type="InterPro" id="IPR000871">
    <property type="entry name" value="Beta-lactam_class-A"/>
</dbReference>
<dbReference type="GO" id="GO:0046677">
    <property type="term" value="P:response to antibiotic"/>
    <property type="evidence" value="ECO:0007669"/>
    <property type="project" value="InterPro"/>
</dbReference>
<evidence type="ECO:0000259" key="2">
    <source>
        <dbReference type="Pfam" id="PF13354"/>
    </source>
</evidence>